<dbReference type="InterPro" id="IPR041698">
    <property type="entry name" value="Methyltransf_25"/>
</dbReference>
<dbReference type="RefSeq" id="WP_177138850.1">
    <property type="nucleotide sequence ID" value="NZ_VYGV01000026.1"/>
</dbReference>
<keyword evidence="2" id="KW-0489">Methyltransferase</keyword>
<dbReference type="GO" id="GO:0008168">
    <property type="term" value="F:methyltransferase activity"/>
    <property type="evidence" value="ECO:0007669"/>
    <property type="project" value="UniProtKB-KW"/>
</dbReference>
<feature type="domain" description="Methyltransferase" evidence="1">
    <location>
        <begin position="45"/>
        <end position="138"/>
    </location>
</feature>
<keyword evidence="2" id="KW-0808">Transferase</keyword>
<name>A0A7Y8L043_9BURK</name>
<organism evidence="2 3">
    <name type="scientific">Hydrogenophaga aromaticivorans</name>
    <dbReference type="NCBI Taxonomy" id="2610898"/>
    <lineage>
        <taxon>Bacteria</taxon>
        <taxon>Pseudomonadati</taxon>
        <taxon>Pseudomonadota</taxon>
        <taxon>Betaproteobacteria</taxon>
        <taxon>Burkholderiales</taxon>
        <taxon>Comamonadaceae</taxon>
        <taxon>Hydrogenophaga</taxon>
    </lineage>
</organism>
<evidence type="ECO:0000313" key="2">
    <source>
        <dbReference type="EMBL" id="NWF48297.1"/>
    </source>
</evidence>
<dbReference type="CDD" id="cd02440">
    <property type="entry name" value="AdoMet_MTases"/>
    <property type="match status" value="1"/>
</dbReference>
<dbReference type="AlphaFoldDB" id="A0A7Y8L043"/>
<evidence type="ECO:0000313" key="3">
    <source>
        <dbReference type="Proteomes" id="UP000545507"/>
    </source>
</evidence>
<reference evidence="2 3" key="1">
    <citation type="submission" date="2019-09" db="EMBL/GenBank/DDBJ databases">
        <title>Hydrogenophaga aromatica sp. nov., isolated from a para-xylene-degrading enrichment culture.</title>
        <authorList>
            <person name="Tancsics A."/>
            <person name="Banerjee S."/>
        </authorList>
    </citation>
    <scope>NUCLEOTIDE SEQUENCE [LARGE SCALE GENOMIC DNA]</scope>
    <source>
        <strain evidence="2 3">D2P1</strain>
    </source>
</reference>
<dbReference type="Proteomes" id="UP000545507">
    <property type="component" value="Unassembled WGS sequence"/>
</dbReference>
<proteinExistence type="predicted"/>
<dbReference type="InterPro" id="IPR029063">
    <property type="entry name" value="SAM-dependent_MTases_sf"/>
</dbReference>
<evidence type="ECO:0000259" key="1">
    <source>
        <dbReference type="Pfam" id="PF13649"/>
    </source>
</evidence>
<dbReference type="Pfam" id="PF13649">
    <property type="entry name" value="Methyltransf_25"/>
    <property type="match status" value="1"/>
</dbReference>
<comment type="caution">
    <text evidence="2">The sequence shown here is derived from an EMBL/GenBank/DDBJ whole genome shotgun (WGS) entry which is preliminary data.</text>
</comment>
<gene>
    <name evidence="2" type="ORF">F3K02_24030</name>
</gene>
<accession>A0A7Y8L043</accession>
<protein>
    <submittedName>
        <fullName evidence="2">Methyltransferase domain-containing protein</fullName>
    </submittedName>
</protein>
<dbReference type="Gene3D" id="3.40.50.150">
    <property type="entry name" value="Vaccinia Virus protein VP39"/>
    <property type="match status" value="1"/>
</dbReference>
<dbReference type="GO" id="GO:0032259">
    <property type="term" value="P:methylation"/>
    <property type="evidence" value="ECO:0007669"/>
    <property type="project" value="UniProtKB-KW"/>
</dbReference>
<keyword evidence="3" id="KW-1185">Reference proteome</keyword>
<dbReference type="SUPFAM" id="SSF53335">
    <property type="entry name" value="S-adenosyl-L-methionine-dependent methyltransferases"/>
    <property type="match status" value="1"/>
</dbReference>
<dbReference type="EMBL" id="VYGV01000026">
    <property type="protein sequence ID" value="NWF48297.1"/>
    <property type="molecule type" value="Genomic_DNA"/>
</dbReference>
<sequence length="210" mass="23088">MTTDNDLSIALYRSKAAGYDASAEFTMPLRRRTIALLQLQPGQTVLDVGAGTGLSYALLRAGVGDTGRVLAFEQSPDMFALARQRVQREGWANVWHANAAAEAVQLPALADAVLFNYTHDISRSPAAVANILRQVKPGARVAMAGIKYFPWWTGPLNLLAWLKNRPYNARAADLWEPWSLVAAQCKDFRWNSTQWGMGYIASATLKGPPR</sequence>